<proteinExistence type="predicted"/>
<geneLocation type="plasmid" evidence="1 2">
    <name>pSRC4</name>
</geneLocation>
<gene>
    <name evidence="1" type="ordered locus">SELR_pSRC400350</name>
</gene>
<dbReference type="PATRIC" id="fig|927704.6.peg.3450"/>
<dbReference type="EMBL" id="AP012294">
    <property type="protein sequence ID" value="BAL84686.1"/>
    <property type="molecule type" value="Genomic_DNA"/>
</dbReference>
<evidence type="ECO:0000313" key="1">
    <source>
        <dbReference type="EMBL" id="BAL84686.1"/>
    </source>
</evidence>
<protein>
    <submittedName>
        <fullName evidence="1">Uncharacterized protein</fullName>
    </submittedName>
</protein>
<name>I0GV99_SELRL</name>
<organism evidence="1 2">
    <name type="scientific">Selenomonas ruminantium subsp. lactilytica (strain NBRC 103574 / TAM6421)</name>
    <dbReference type="NCBI Taxonomy" id="927704"/>
    <lineage>
        <taxon>Bacteria</taxon>
        <taxon>Bacillati</taxon>
        <taxon>Bacillota</taxon>
        <taxon>Negativicutes</taxon>
        <taxon>Selenomonadales</taxon>
        <taxon>Selenomonadaceae</taxon>
        <taxon>Selenomonas</taxon>
    </lineage>
</organism>
<dbReference type="RefSeq" id="WP_014425986.1">
    <property type="nucleotide sequence ID" value="NC_017069.1"/>
</dbReference>
<accession>I0GV99</accession>
<reference evidence="1 2" key="1">
    <citation type="submission" date="2011-10" db="EMBL/GenBank/DDBJ databases">
        <title>Whole genome sequence of Selenomonas ruminantium subsp. lactilytica TAM6421.</title>
        <authorList>
            <person name="Oguchi A."/>
            <person name="Ankai A."/>
            <person name="Kaneko J."/>
            <person name="Yamada-Narita S."/>
            <person name="Fukui S."/>
            <person name="Takahashi M."/>
            <person name="Onodera T."/>
            <person name="Kojima S."/>
            <person name="Fushimi T."/>
            <person name="Abe N."/>
            <person name="Kamio Y."/>
            <person name="Yamazaki S."/>
            <person name="Fujita N."/>
        </authorList>
    </citation>
    <scope>NUCLEOTIDE SEQUENCE [LARGE SCALE GENOMIC DNA]</scope>
    <source>
        <strain evidence="2">NBRC 103574 / TAM6421</strain>
        <plasmid evidence="1 2">pSRC4</plasmid>
    </source>
</reference>
<dbReference type="AlphaFoldDB" id="I0GV99"/>
<dbReference type="Proteomes" id="UP000007887">
    <property type="component" value="Plasmid pSRC4"/>
</dbReference>
<sequence length="121" mass="13875">MTDNFIKCRDGKDREIFPALIKDRKRIQHFIVKFRTDMAILNLLSPDLAKVAEIGDFEAASAFSDEPYDAMMEMLVMAFGNKYTAEQLEEFVDVAMVPKIFDVFFAISGYKDTKKKTSKSK</sequence>
<evidence type="ECO:0000313" key="2">
    <source>
        <dbReference type="Proteomes" id="UP000007887"/>
    </source>
</evidence>
<dbReference type="KEGG" id="sri:SELR_pSRC400350"/>
<keyword evidence="1" id="KW-0614">Plasmid</keyword>
<dbReference type="HOGENOM" id="CLU_2036435_0_0_9"/>